<dbReference type="NCBIfam" id="TIGR03570">
    <property type="entry name" value="NeuD_NnaD"/>
    <property type="match status" value="1"/>
</dbReference>
<keyword evidence="1 6" id="KW-0808">Transferase</keyword>
<dbReference type="CDD" id="cd03360">
    <property type="entry name" value="LbH_AT_putative"/>
    <property type="match status" value="1"/>
</dbReference>
<evidence type="ECO:0000313" key="6">
    <source>
        <dbReference type="EMBL" id="SDP88788.1"/>
    </source>
</evidence>
<dbReference type="OrthoDB" id="9794407at2"/>
<feature type="active site" description="Proton acceptor" evidence="3">
    <location>
        <position position="138"/>
    </location>
</feature>
<evidence type="ECO:0000259" key="5">
    <source>
        <dbReference type="Pfam" id="PF17836"/>
    </source>
</evidence>
<dbReference type="RefSeq" id="WP_090857321.1">
    <property type="nucleotide sequence ID" value="NZ_FNJU01000010.1"/>
</dbReference>
<reference evidence="7" key="1">
    <citation type="submission" date="2016-10" db="EMBL/GenBank/DDBJ databases">
        <authorList>
            <person name="Varghese N."/>
            <person name="Submissions S."/>
        </authorList>
    </citation>
    <scope>NUCLEOTIDE SEQUENCE [LARGE SCALE GENOMIC DNA]</scope>
    <source>
        <strain evidence="7">IBRC-M10078</strain>
    </source>
</reference>
<gene>
    <name evidence="6" type="ORF">SAMN05216565_110146</name>
</gene>
<keyword evidence="7" id="KW-1185">Reference proteome</keyword>
<dbReference type="EMBL" id="FNJU01000010">
    <property type="protein sequence ID" value="SDP88788.1"/>
    <property type="molecule type" value="Genomic_DNA"/>
</dbReference>
<protein>
    <submittedName>
        <fullName evidence="6">UDP-perosamine 4-acetyltransferase</fullName>
    </submittedName>
</protein>
<dbReference type="PANTHER" id="PTHR43300:SF7">
    <property type="entry name" value="UDP-N-ACETYLBACILLOSAMINE N-ACETYLTRANSFERASE"/>
    <property type="match status" value="1"/>
</dbReference>
<keyword evidence="2" id="KW-0677">Repeat</keyword>
<dbReference type="InterPro" id="IPR041561">
    <property type="entry name" value="PglD_N"/>
</dbReference>
<evidence type="ECO:0000256" key="3">
    <source>
        <dbReference type="PIRSR" id="PIRSR620019-1"/>
    </source>
</evidence>
<dbReference type="AlphaFoldDB" id="A0A1H0WDX8"/>
<evidence type="ECO:0000256" key="2">
    <source>
        <dbReference type="ARBA" id="ARBA00022737"/>
    </source>
</evidence>
<dbReference type="InterPro" id="IPR018357">
    <property type="entry name" value="Hexapep_transf_CS"/>
</dbReference>
<evidence type="ECO:0000256" key="4">
    <source>
        <dbReference type="PIRSR" id="PIRSR620019-2"/>
    </source>
</evidence>
<dbReference type="PANTHER" id="PTHR43300">
    <property type="entry name" value="ACETYLTRANSFERASE"/>
    <property type="match status" value="1"/>
</dbReference>
<dbReference type="SUPFAM" id="SSF51161">
    <property type="entry name" value="Trimeric LpxA-like enzymes"/>
    <property type="match status" value="1"/>
</dbReference>
<dbReference type="GO" id="GO:0016740">
    <property type="term" value="F:transferase activity"/>
    <property type="evidence" value="ECO:0007669"/>
    <property type="project" value="UniProtKB-KW"/>
</dbReference>
<sequence>MKTPNNPPIIIIGNGGHARVVTDCLLLNNKKILGFTAPKKEENRFGLPYLGEDMIIEGYSKEDVLLVNGVGKLKDRTKIYNYFTEIGYRFASVIHPNSIISPYANIGEGSQIMAGSVIQAFAKISDNTIINTSCSIDHDCSVGIHSHISPGTSLAGGVTIGEVTHVGAKTVVIENIKVGSYVIVGAGSLILKDVCDNSKVYGVPAKEV</sequence>
<evidence type="ECO:0000313" key="7">
    <source>
        <dbReference type="Proteomes" id="UP000199159"/>
    </source>
</evidence>
<dbReference type="InterPro" id="IPR011004">
    <property type="entry name" value="Trimer_LpxA-like_sf"/>
</dbReference>
<evidence type="ECO:0000256" key="1">
    <source>
        <dbReference type="ARBA" id="ARBA00022679"/>
    </source>
</evidence>
<dbReference type="Gene3D" id="3.40.50.20">
    <property type="match status" value="1"/>
</dbReference>
<name>A0A1H0WDX8_9BACI</name>
<dbReference type="STRING" id="930152.SAMN05216565_110146"/>
<dbReference type="Gene3D" id="2.160.10.10">
    <property type="entry name" value="Hexapeptide repeat proteins"/>
    <property type="match status" value="1"/>
</dbReference>
<dbReference type="InterPro" id="IPR050179">
    <property type="entry name" value="Trans_hexapeptide_repeat"/>
</dbReference>
<dbReference type="Proteomes" id="UP000199159">
    <property type="component" value="Unassembled WGS sequence"/>
</dbReference>
<feature type="site" description="Increases basicity of active site His" evidence="3">
    <location>
        <position position="139"/>
    </location>
</feature>
<dbReference type="PROSITE" id="PS00101">
    <property type="entry name" value="HEXAPEP_TRANSFERASES"/>
    <property type="match status" value="1"/>
</dbReference>
<accession>A0A1H0WDX8</accession>
<proteinExistence type="predicted"/>
<feature type="domain" description="PglD N-terminal" evidence="5">
    <location>
        <begin position="9"/>
        <end position="82"/>
    </location>
</feature>
<feature type="binding site" evidence="4">
    <location>
        <position position="71"/>
    </location>
    <ligand>
        <name>substrate</name>
    </ligand>
</feature>
<feature type="binding site" evidence="4">
    <location>
        <position position="147"/>
    </location>
    <ligand>
        <name>acetyl-CoA</name>
        <dbReference type="ChEBI" id="CHEBI:57288"/>
    </ligand>
</feature>
<organism evidence="6 7">
    <name type="scientific">Litchfieldia salsa</name>
    <dbReference type="NCBI Taxonomy" id="930152"/>
    <lineage>
        <taxon>Bacteria</taxon>
        <taxon>Bacillati</taxon>
        <taxon>Bacillota</taxon>
        <taxon>Bacilli</taxon>
        <taxon>Bacillales</taxon>
        <taxon>Bacillaceae</taxon>
        <taxon>Litchfieldia</taxon>
    </lineage>
</organism>
<dbReference type="Pfam" id="PF17836">
    <property type="entry name" value="PglD_N"/>
    <property type="match status" value="1"/>
</dbReference>
<dbReference type="InterPro" id="IPR020019">
    <property type="entry name" value="AcTrfase_PglD-like"/>
</dbReference>